<sequence>MNATSEDTRNGRRGNDSKGANQHRSTTSTTSSRDGTPGATQNRRGGKPPQGLNRSTETVVQNGPASPASLPGQDEHVSHVGFNPAAVDTVLKQGYDAKAPVFKPESKTQPTKSESPWGPKRESSTLPSSGQSIDK</sequence>
<organism evidence="2 3">
    <name type="scientific">Exophiala bonariae</name>
    <dbReference type="NCBI Taxonomy" id="1690606"/>
    <lineage>
        <taxon>Eukaryota</taxon>
        <taxon>Fungi</taxon>
        <taxon>Dikarya</taxon>
        <taxon>Ascomycota</taxon>
        <taxon>Pezizomycotina</taxon>
        <taxon>Eurotiomycetes</taxon>
        <taxon>Chaetothyriomycetidae</taxon>
        <taxon>Chaetothyriales</taxon>
        <taxon>Herpotrichiellaceae</taxon>
        <taxon>Exophiala</taxon>
    </lineage>
</organism>
<dbReference type="Proteomes" id="UP001358417">
    <property type="component" value="Unassembled WGS sequence"/>
</dbReference>
<name>A0AAV9MX17_9EURO</name>
<evidence type="ECO:0000313" key="2">
    <source>
        <dbReference type="EMBL" id="KAK5045151.1"/>
    </source>
</evidence>
<evidence type="ECO:0000256" key="1">
    <source>
        <dbReference type="SAM" id="MobiDB-lite"/>
    </source>
</evidence>
<accession>A0AAV9MX17</accession>
<evidence type="ECO:0008006" key="4">
    <source>
        <dbReference type="Google" id="ProtNLM"/>
    </source>
</evidence>
<feature type="compositionally biased region" description="Polar residues" evidence="1">
    <location>
        <begin position="124"/>
        <end position="135"/>
    </location>
</feature>
<feature type="region of interest" description="Disordered" evidence="1">
    <location>
        <begin position="98"/>
        <end position="135"/>
    </location>
</feature>
<dbReference type="GeneID" id="89977643"/>
<protein>
    <recommendedName>
        <fullName evidence="4">CRIB domain-containing protein</fullName>
    </recommendedName>
</protein>
<reference evidence="2 3" key="1">
    <citation type="submission" date="2023-08" db="EMBL/GenBank/DDBJ databases">
        <title>Black Yeasts Isolated from many extreme environments.</title>
        <authorList>
            <person name="Coleine C."/>
            <person name="Stajich J.E."/>
            <person name="Selbmann L."/>
        </authorList>
    </citation>
    <scope>NUCLEOTIDE SEQUENCE [LARGE SCALE GENOMIC DNA]</scope>
    <source>
        <strain evidence="2 3">CCFEE 5792</strain>
    </source>
</reference>
<proteinExistence type="predicted"/>
<feature type="region of interest" description="Disordered" evidence="1">
    <location>
        <begin position="1"/>
        <end position="81"/>
    </location>
</feature>
<gene>
    <name evidence="2" type="ORF">LTR84_009484</name>
</gene>
<comment type="caution">
    <text evidence="2">The sequence shown here is derived from an EMBL/GenBank/DDBJ whole genome shotgun (WGS) entry which is preliminary data.</text>
</comment>
<feature type="compositionally biased region" description="Polar residues" evidence="1">
    <location>
        <begin position="52"/>
        <end position="64"/>
    </location>
</feature>
<dbReference type="RefSeq" id="XP_064700787.1">
    <property type="nucleotide sequence ID" value="XM_064853024.1"/>
</dbReference>
<feature type="compositionally biased region" description="Basic and acidic residues" evidence="1">
    <location>
        <begin position="1"/>
        <end position="16"/>
    </location>
</feature>
<keyword evidence="3" id="KW-1185">Reference proteome</keyword>
<dbReference type="AlphaFoldDB" id="A0AAV9MX17"/>
<evidence type="ECO:0000313" key="3">
    <source>
        <dbReference type="Proteomes" id="UP001358417"/>
    </source>
</evidence>
<dbReference type="EMBL" id="JAVRRD010000039">
    <property type="protein sequence ID" value="KAK5045151.1"/>
    <property type="molecule type" value="Genomic_DNA"/>
</dbReference>